<dbReference type="AlphaFoldDB" id="A0A9P8JWF5"/>
<accession>A0A9P8JWF5</accession>
<dbReference type="Proteomes" id="UP000779574">
    <property type="component" value="Unassembled WGS sequence"/>
</dbReference>
<evidence type="ECO:0000313" key="3">
    <source>
        <dbReference type="Proteomes" id="UP000729357"/>
    </source>
</evidence>
<dbReference type="EMBL" id="JAHFXF010000294">
    <property type="protein sequence ID" value="KAG9690776.1"/>
    <property type="molecule type" value="Genomic_DNA"/>
</dbReference>
<sequence length="140" mass="16322">MPPIRTDKSRIKSNDKKHPSLRKMYVSVSHRKPFTGSRWNCQASLLSCSYQNSGRKHFELSDFLFSRLQDIIDEDLGVDVTQGVTEEDGKDWCLVWYMFDSDQLGRVYDDASFHSAIEDHRRAHKHILQLYIIESKDACP</sequence>
<name>A0A9P8JWF5_AURME</name>
<organism evidence="2 3">
    <name type="scientific">Aureobasidium melanogenum</name>
    <name type="common">Aureobasidium pullulans var. melanogenum</name>
    <dbReference type="NCBI Taxonomy" id="46634"/>
    <lineage>
        <taxon>Eukaryota</taxon>
        <taxon>Fungi</taxon>
        <taxon>Dikarya</taxon>
        <taxon>Ascomycota</taxon>
        <taxon>Pezizomycotina</taxon>
        <taxon>Dothideomycetes</taxon>
        <taxon>Dothideomycetidae</taxon>
        <taxon>Dothideales</taxon>
        <taxon>Saccotheciaceae</taxon>
        <taxon>Aureobasidium</taxon>
    </lineage>
</organism>
<keyword evidence="3" id="KW-1185">Reference proteome</keyword>
<evidence type="ECO:0000313" key="2">
    <source>
        <dbReference type="EMBL" id="KAG9982335.1"/>
    </source>
</evidence>
<reference evidence="2" key="2">
    <citation type="submission" date="2021-08" db="EMBL/GenBank/DDBJ databases">
        <authorList>
            <person name="Gostincar C."/>
            <person name="Sun X."/>
            <person name="Song Z."/>
            <person name="Gunde-Cimerman N."/>
        </authorList>
    </citation>
    <scope>NUCLEOTIDE SEQUENCE</scope>
    <source>
        <strain evidence="2">EXF-9298</strain>
        <strain evidence="1">EXF-9911</strain>
    </source>
</reference>
<dbReference type="Proteomes" id="UP000729357">
    <property type="component" value="Unassembled WGS sequence"/>
</dbReference>
<evidence type="ECO:0000313" key="1">
    <source>
        <dbReference type="EMBL" id="KAG9690776.1"/>
    </source>
</evidence>
<reference evidence="2" key="1">
    <citation type="journal article" date="2021" name="J Fungi (Basel)">
        <title>Virulence traits and population genomics of the black yeast Aureobasidium melanogenum.</title>
        <authorList>
            <person name="Cernosa A."/>
            <person name="Sun X."/>
            <person name="Gostincar C."/>
            <person name="Fang C."/>
            <person name="Gunde-Cimerman N."/>
            <person name="Song Z."/>
        </authorList>
    </citation>
    <scope>NUCLEOTIDE SEQUENCE</scope>
    <source>
        <strain evidence="2">EXF-9298</strain>
        <strain evidence="1">EXF-9911</strain>
    </source>
</reference>
<protein>
    <submittedName>
        <fullName evidence="2">Uncharacterized protein</fullName>
    </submittedName>
</protein>
<comment type="caution">
    <text evidence="2">The sequence shown here is derived from an EMBL/GenBank/DDBJ whole genome shotgun (WGS) entry which is preliminary data.</text>
</comment>
<dbReference type="OrthoDB" id="3867239at2759"/>
<proteinExistence type="predicted"/>
<gene>
    <name evidence="1" type="ORF">KCU76_g7914</name>
    <name evidence="2" type="ORF">KCU98_g6855</name>
</gene>
<feature type="non-terminal residue" evidence="2">
    <location>
        <position position="1"/>
    </location>
</feature>
<dbReference type="EMBL" id="JAHFXS010000729">
    <property type="protein sequence ID" value="KAG9982335.1"/>
    <property type="molecule type" value="Genomic_DNA"/>
</dbReference>